<proteinExistence type="inferred from homology"/>
<evidence type="ECO:0000256" key="5">
    <source>
        <dbReference type="ARBA" id="ARBA00022927"/>
    </source>
</evidence>
<dbReference type="PANTHER" id="PTHR12388:SF0">
    <property type="entry name" value="MITOCHONDRIAL IMPORT INNER MEMBRANE TRANSLOCASE SUBUNIT TIM16"/>
    <property type="match status" value="1"/>
</dbReference>
<comment type="subcellular location">
    <subcellularLocation>
        <location evidence="1">Mitochondrion inner membrane</location>
        <topology evidence="1">Peripheral membrane protein</topology>
    </subcellularLocation>
</comment>
<dbReference type="Gene3D" id="1.10.287.110">
    <property type="entry name" value="DnaJ domain"/>
    <property type="match status" value="1"/>
</dbReference>
<dbReference type="PANTHER" id="PTHR12388">
    <property type="entry name" value="MITOCHONDRIA ASSOCIATED GRANULOCYTE MACROPHAGE CSF SIGNALING MOLECULE"/>
    <property type="match status" value="1"/>
</dbReference>
<dbReference type="GO" id="GO:0005744">
    <property type="term" value="C:TIM23 mitochondrial import inner membrane translocase complex"/>
    <property type="evidence" value="ECO:0007669"/>
    <property type="project" value="InterPro"/>
</dbReference>
<keyword evidence="4" id="KW-0999">Mitochondrion inner membrane</keyword>
<gene>
    <name evidence="9" type="ORF">PSYICH_LOCUS14732</name>
</gene>
<evidence type="ECO:0000256" key="2">
    <source>
        <dbReference type="ARBA" id="ARBA00008817"/>
    </source>
</evidence>
<dbReference type="GO" id="GO:0030150">
    <property type="term" value="P:protein import into mitochondrial matrix"/>
    <property type="evidence" value="ECO:0007669"/>
    <property type="project" value="InterPro"/>
</dbReference>
<sequence>MVKYIAKIIYHGTKVVLKSVIKSLVQEIQTSQEVARIRYSRNFEKNDPTPDMSLNEAKLILNVSEMCPEQIYKNFKHLYKSNSLTQSGSLYLQAKILRAKDVLVFELQKNVNTTKIKP</sequence>
<keyword evidence="8" id="KW-0472">Membrane</keyword>
<dbReference type="Proteomes" id="UP001153636">
    <property type="component" value="Chromosome 8"/>
</dbReference>
<dbReference type="EMBL" id="OV651820">
    <property type="protein sequence ID" value="CAH1114381.1"/>
    <property type="molecule type" value="Genomic_DNA"/>
</dbReference>
<keyword evidence="6" id="KW-0811">Translocation</keyword>
<dbReference type="Pfam" id="PF03656">
    <property type="entry name" value="Pam16"/>
    <property type="match status" value="1"/>
</dbReference>
<dbReference type="OrthoDB" id="10262892at2759"/>
<comment type="similarity">
    <text evidence="2">Belongs to the TIM16/PAM16 family.</text>
</comment>
<keyword evidence="7" id="KW-0496">Mitochondrion</keyword>
<evidence type="ECO:0000256" key="6">
    <source>
        <dbReference type="ARBA" id="ARBA00023010"/>
    </source>
</evidence>
<evidence type="ECO:0000256" key="8">
    <source>
        <dbReference type="ARBA" id="ARBA00023136"/>
    </source>
</evidence>
<dbReference type="AlphaFoldDB" id="A0A9P0GLR1"/>
<keyword evidence="5" id="KW-0653">Protein transport</keyword>
<dbReference type="InterPro" id="IPR036869">
    <property type="entry name" value="J_dom_sf"/>
</dbReference>
<evidence type="ECO:0000256" key="3">
    <source>
        <dbReference type="ARBA" id="ARBA00022448"/>
    </source>
</evidence>
<accession>A0A9P0GLR1</accession>
<keyword evidence="10" id="KW-1185">Reference proteome</keyword>
<keyword evidence="3" id="KW-0813">Transport</keyword>
<evidence type="ECO:0000256" key="7">
    <source>
        <dbReference type="ARBA" id="ARBA00023128"/>
    </source>
</evidence>
<evidence type="ECO:0000313" key="9">
    <source>
        <dbReference type="EMBL" id="CAH1114381.1"/>
    </source>
</evidence>
<evidence type="ECO:0000313" key="10">
    <source>
        <dbReference type="Proteomes" id="UP001153636"/>
    </source>
</evidence>
<protein>
    <submittedName>
        <fullName evidence="9">Uncharacterized protein</fullName>
    </submittedName>
</protein>
<dbReference type="InterPro" id="IPR005341">
    <property type="entry name" value="Tim16"/>
</dbReference>
<name>A0A9P0GLR1_9CUCU</name>
<reference evidence="9" key="1">
    <citation type="submission" date="2022-01" db="EMBL/GenBank/DDBJ databases">
        <authorList>
            <person name="King R."/>
        </authorList>
    </citation>
    <scope>NUCLEOTIDE SEQUENCE</scope>
</reference>
<evidence type="ECO:0000256" key="4">
    <source>
        <dbReference type="ARBA" id="ARBA00022792"/>
    </source>
</evidence>
<organism evidence="9 10">
    <name type="scientific">Psylliodes chrysocephalus</name>
    <dbReference type="NCBI Taxonomy" id="3402493"/>
    <lineage>
        <taxon>Eukaryota</taxon>
        <taxon>Metazoa</taxon>
        <taxon>Ecdysozoa</taxon>
        <taxon>Arthropoda</taxon>
        <taxon>Hexapoda</taxon>
        <taxon>Insecta</taxon>
        <taxon>Pterygota</taxon>
        <taxon>Neoptera</taxon>
        <taxon>Endopterygota</taxon>
        <taxon>Coleoptera</taxon>
        <taxon>Polyphaga</taxon>
        <taxon>Cucujiformia</taxon>
        <taxon>Chrysomeloidea</taxon>
        <taxon>Chrysomelidae</taxon>
        <taxon>Galerucinae</taxon>
        <taxon>Alticini</taxon>
        <taxon>Psylliodes</taxon>
    </lineage>
</organism>
<evidence type="ECO:0000256" key="1">
    <source>
        <dbReference type="ARBA" id="ARBA00004637"/>
    </source>
</evidence>